<dbReference type="PROSITE" id="PS50244">
    <property type="entry name" value="S5A_REDUCTASE"/>
    <property type="match status" value="1"/>
</dbReference>
<dbReference type="Proteomes" id="UP001054857">
    <property type="component" value="Unassembled WGS sequence"/>
</dbReference>
<dbReference type="InterPro" id="IPR029071">
    <property type="entry name" value="Ubiquitin-like_domsf"/>
</dbReference>
<keyword evidence="14" id="KW-0275">Fatty acid biosynthesis</keyword>
<proteinExistence type="inferred from homology"/>
<comment type="pathway">
    <text evidence="2">Lipid metabolism; fatty acid biosynthesis.</text>
</comment>
<keyword evidence="9" id="KW-0521">NADP</keyword>
<evidence type="ECO:0000256" key="5">
    <source>
        <dbReference type="ARBA" id="ARBA00022516"/>
    </source>
</evidence>
<dbReference type="Gene3D" id="3.10.20.90">
    <property type="entry name" value="Phosphatidylinositol 3-kinase Catalytic Subunit, Chain A, domain 1"/>
    <property type="match status" value="1"/>
</dbReference>
<evidence type="ECO:0000256" key="8">
    <source>
        <dbReference type="ARBA" id="ARBA00022832"/>
    </source>
</evidence>
<dbReference type="InterPro" id="IPR000626">
    <property type="entry name" value="Ubiquitin-like_dom"/>
</dbReference>
<dbReference type="PANTHER" id="PTHR10556:SF28">
    <property type="entry name" value="VERY-LONG-CHAIN ENOYL-COA REDUCTASE"/>
    <property type="match status" value="1"/>
</dbReference>
<keyword evidence="13 15" id="KW-0472">Membrane</keyword>
<evidence type="ECO:0000256" key="4">
    <source>
        <dbReference type="ARBA" id="ARBA00012530"/>
    </source>
</evidence>
<dbReference type="EMBL" id="BMAR01000051">
    <property type="protein sequence ID" value="GFR51531.1"/>
    <property type="molecule type" value="Genomic_DNA"/>
</dbReference>
<dbReference type="InterPro" id="IPR001104">
    <property type="entry name" value="3-oxo-5_a-steroid_4-DH_C"/>
</dbReference>
<evidence type="ECO:0000256" key="6">
    <source>
        <dbReference type="ARBA" id="ARBA00022692"/>
    </source>
</evidence>
<organism evidence="17 18">
    <name type="scientific">Astrephomene gubernaculifera</name>
    <dbReference type="NCBI Taxonomy" id="47775"/>
    <lineage>
        <taxon>Eukaryota</taxon>
        <taxon>Viridiplantae</taxon>
        <taxon>Chlorophyta</taxon>
        <taxon>core chlorophytes</taxon>
        <taxon>Chlorophyceae</taxon>
        <taxon>CS clade</taxon>
        <taxon>Chlamydomonadales</taxon>
        <taxon>Astrephomenaceae</taxon>
        <taxon>Astrephomene</taxon>
    </lineage>
</organism>
<dbReference type="GO" id="GO:0042761">
    <property type="term" value="P:very long-chain fatty acid biosynthetic process"/>
    <property type="evidence" value="ECO:0007669"/>
    <property type="project" value="TreeGrafter"/>
</dbReference>
<comment type="similarity">
    <text evidence="3">Belongs to the steroid 5-alpha reductase family.</text>
</comment>
<evidence type="ECO:0000256" key="1">
    <source>
        <dbReference type="ARBA" id="ARBA00004477"/>
    </source>
</evidence>
<feature type="non-terminal residue" evidence="17">
    <location>
        <position position="1"/>
    </location>
</feature>
<keyword evidence="11" id="KW-0560">Oxidoreductase</keyword>
<evidence type="ECO:0000256" key="2">
    <source>
        <dbReference type="ARBA" id="ARBA00005194"/>
    </source>
</evidence>
<keyword evidence="7" id="KW-0256">Endoplasmic reticulum</keyword>
<keyword evidence="6 15" id="KW-0812">Transmembrane</keyword>
<dbReference type="Pfam" id="PF21696">
    <property type="entry name" value="TECR_N"/>
    <property type="match status" value="1"/>
</dbReference>
<sequence>VYKDYDACFSFSQTLHKLLAAQLISSDQDNTCTCSVATMKLDIVARSGRTLTTLDVNPDSTVAELKKKFHIFSRKYYPARQRLTLPVKPGEKRGTVLDDSKRLSDYGLTDGSKLEFKDLGPQIGYSTVFFWEYFGPLVVYPLFFFLPKYLYPHLKTPAQHHLVQKLAVGYWCLHYSKRIIETFTVHRFGHATMPIFNLFKNCAYYWGYAAFVSYFVNHPLYTPPNEKISMACLGLALVAQLGNLKSHLILANLRAPGEKDYKIPRGGLFNFVTCANYTFEIWGWLLFSLAVQSVPAYAFMITGALQMTQWAIAKHNRLRKTFDGKDGRPKYPRRWIIFPPFL</sequence>
<comment type="caution">
    <text evidence="17">The sequence shown here is derived from an EMBL/GenBank/DDBJ whole genome shotgun (WGS) entry which is preliminary data.</text>
</comment>
<reference evidence="17 18" key="1">
    <citation type="journal article" date="2021" name="Sci. Rep.">
        <title>Genome sequencing of the multicellular alga Astrephomene provides insights into convergent evolution of germ-soma differentiation.</title>
        <authorList>
            <person name="Yamashita S."/>
            <person name="Yamamoto K."/>
            <person name="Matsuzaki R."/>
            <person name="Suzuki S."/>
            <person name="Yamaguchi H."/>
            <person name="Hirooka S."/>
            <person name="Minakuchi Y."/>
            <person name="Miyagishima S."/>
            <person name="Kawachi M."/>
            <person name="Toyoda A."/>
            <person name="Nozaki H."/>
        </authorList>
    </citation>
    <scope>NUCLEOTIDE SEQUENCE [LARGE SCALE GENOMIC DNA]</scope>
    <source>
        <strain evidence="17 18">NIES-4017</strain>
    </source>
</reference>
<evidence type="ECO:0000256" key="15">
    <source>
        <dbReference type="SAM" id="Phobius"/>
    </source>
</evidence>
<evidence type="ECO:0000256" key="3">
    <source>
        <dbReference type="ARBA" id="ARBA00007742"/>
    </source>
</evidence>
<keyword evidence="10 15" id="KW-1133">Transmembrane helix</keyword>
<accession>A0AAD3HSQ2</accession>
<feature type="transmembrane region" description="Helical" evidence="15">
    <location>
        <begin position="123"/>
        <end position="146"/>
    </location>
</feature>
<evidence type="ECO:0000256" key="14">
    <source>
        <dbReference type="ARBA" id="ARBA00023160"/>
    </source>
</evidence>
<evidence type="ECO:0000256" key="12">
    <source>
        <dbReference type="ARBA" id="ARBA00023098"/>
    </source>
</evidence>
<dbReference type="SUPFAM" id="SSF54236">
    <property type="entry name" value="Ubiquitin-like"/>
    <property type="match status" value="1"/>
</dbReference>
<gene>
    <name evidence="17" type="ORF">Agub_g13948</name>
</gene>
<keyword evidence="12" id="KW-0443">Lipid metabolism</keyword>
<keyword evidence="18" id="KW-1185">Reference proteome</keyword>
<evidence type="ECO:0000259" key="16">
    <source>
        <dbReference type="PROSITE" id="PS50053"/>
    </source>
</evidence>
<evidence type="ECO:0000256" key="11">
    <source>
        <dbReference type="ARBA" id="ARBA00023002"/>
    </source>
</evidence>
<dbReference type="CDD" id="cd01801">
    <property type="entry name" value="Ubl_TECR_like"/>
    <property type="match status" value="1"/>
</dbReference>
<comment type="subcellular location">
    <subcellularLocation>
        <location evidence="1">Endoplasmic reticulum membrane</location>
        <topology evidence="1">Multi-pass membrane protein</topology>
    </subcellularLocation>
</comment>
<evidence type="ECO:0000256" key="13">
    <source>
        <dbReference type="ARBA" id="ARBA00023136"/>
    </source>
</evidence>
<evidence type="ECO:0000256" key="9">
    <source>
        <dbReference type="ARBA" id="ARBA00022857"/>
    </source>
</evidence>
<dbReference type="Pfam" id="PF02544">
    <property type="entry name" value="Steroid_dh"/>
    <property type="match status" value="1"/>
</dbReference>
<dbReference type="GO" id="GO:0005789">
    <property type="term" value="C:endoplasmic reticulum membrane"/>
    <property type="evidence" value="ECO:0007669"/>
    <property type="project" value="UniProtKB-SubCell"/>
</dbReference>
<feature type="transmembrane region" description="Helical" evidence="15">
    <location>
        <begin position="203"/>
        <end position="222"/>
    </location>
</feature>
<dbReference type="PANTHER" id="PTHR10556">
    <property type="entry name" value="3-OXO-5-ALPHA-STEROID 4-DEHYDROGENASE"/>
    <property type="match status" value="1"/>
</dbReference>
<protein>
    <recommendedName>
        <fullName evidence="4">very-long-chain enoyl-CoA reductase</fullName>
        <ecNumber evidence="4">1.3.1.93</ecNumber>
    </recommendedName>
</protein>
<dbReference type="InterPro" id="IPR039357">
    <property type="entry name" value="SRD5A/TECR"/>
</dbReference>
<keyword evidence="8" id="KW-0276">Fatty acid metabolism</keyword>
<evidence type="ECO:0000313" key="18">
    <source>
        <dbReference type="Proteomes" id="UP001054857"/>
    </source>
</evidence>
<evidence type="ECO:0000256" key="7">
    <source>
        <dbReference type="ARBA" id="ARBA00022824"/>
    </source>
</evidence>
<feature type="domain" description="Ubiquitin-like" evidence="16">
    <location>
        <begin position="39"/>
        <end position="116"/>
    </location>
</feature>
<name>A0AAD3HSQ2_9CHLO</name>
<dbReference type="InterPro" id="IPR049127">
    <property type="entry name" value="TECR-like_N"/>
</dbReference>
<keyword evidence="5" id="KW-0444">Lipid biosynthesis</keyword>
<evidence type="ECO:0000256" key="10">
    <source>
        <dbReference type="ARBA" id="ARBA00022989"/>
    </source>
</evidence>
<evidence type="ECO:0000313" key="17">
    <source>
        <dbReference type="EMBL" id="GFR51531.1"/>
    </source>
</evidence>
<dbReference type="PROSITE" id="PS50053">
    <property type="entry name" value="UBIQUITIN_2"/>
    <property type="match status" value="1"/>
</dbReference>
<dbReference type="AlphaFoldDB" id="A0AAD3HSQ2"/>
<dbReference type="GO" id="GO:0102758">
    <property type="term" value="F:very-long-chain enoyl-CoA reductase activity"/>
    <property type="evidence" value="ECO:0007669"/>
    <property type="project" value="UniProtKB-EC"/>
</dbReference>
<dbReference type="EC" id="1.3.1.93" evidence="4"/>